<accession>A0A8A1LCR9</accession>
<dbReference type="EMBL" id="CP069103">
    <property type="protein sequence ID" value="QSS51400.1"/>
    <property type="molecule type" value="Genomic_DNA"/>
</dbReference>
<dbReference type="Proteomes" id="UP000663419">
    <property type="component" value="Chromosome 2"/>
</dbReference>
<proteinExistence type="predicted"/>
<sequence length="156" mass="17803">MPRAWPGCLHVVGWGLMPSGPAVGLLLCLRGCRIWRPWLCLVWGWWCRRKRRWRKGLSRRSRRIPGSSGVGARGIGGSNRVKHKDKEWRNMLWDEQTGHLAVIDLEDVEWVKRRPPLQSKPDNTQGEKPTQTRKTKKRCLVSASSRDGGALESGIC</sequence>
<dbReference type="VEuPathDB" id="FungiDB:I7I53_06712"/>
<evidence type="ECO:0000256" key="1">
    <source>
        <dbReference type="SAM" id="MobiDB-lite"/>
    </source>
</evidence>
<protein>
    <submittedName>
        <fullName evidence="2">Uncharacterized protein</fullName>
    </submittedName>
</protein>
<dbReference type="AlphaFoldDB" id="A0A8A1LCR9"/>
<evidence type="ECO:0000313" key="3">
    <source>
        <dbReference type="Proteomes" id="UP000663419"/>
    </source>
</evidence>
<name>A0A8A1LCR9_AJEC8</name>
<organism evidence="2 3">
    <name type="scientific">Ajellomyces capsulatus (strain H88)</name>
    <name type="common">Darling's disease fungus</name>
    <name type="synonym">Histoplasma capsulatum</name>
    <dbReference type="NCBI Taxonomy" id="544711"/>
    <lineage>
        <taxon>Eukaryota</taxon>
        <taxon>Fungi</taxon>
        <taxon>Dikarya</taxon>
        <taxon>Ascomycota</taxon>
        <taxon>Pezizomycotina</taxon>
        <taxon>Eurotiomycetes</taxon>
        <taxon>Eurotiomycetidae</taxon>
        <taxon>Onygenales</taxon>
        <taxon>Ajellomycetaceae</taxon>
        <taxon>Histoplasma</taxon>
    </lineage>
</organism>
<reference evidence="2" key="1">
    <citation type="submission" date="2021-01" db="EMBL/GenBank/DDBJ databases">
        <title>Chromosome-level genome assembly of a human fungal pathogen reveals clustering of transcriptionally co-regulated genes.</title>
        <authorList>
            <person name="Voorhies M."/>
            <person name="Cohen S."/>
            <person name="Shea T.P."/>
            <person name="Petrus S."/>
            <person name="Munoz J.F."/>
            <person name="Poplawski S."/>
            <person name="Goldman W.E."/>
            <person name="Michael T."/>
            <person name="Cuomo C.A."/>
            <person name="Sil A."/>
            <person name="Beyhan S."/>
        </authorList>
    </citation>
    <scope>NUCLEOTIDE SEQUENCE</scope>
    <source>
        <strain evidence="2">H88</strain>
    </source>
</reference>
<feature type="compositionally biased region" description="Polar residues" evidence="1">
    <location>
        <begin position="120"/>
        <end position="129"/>
    </location>
</feature>
<feature type="region of interest" description="Disordered" evidence="1">
    <location>
        <begin position="114"/>
        <end position="156"/>
    </location>
</feature>
<gene>
    <name evidence="2" type="ORF">I7I53_06712</name>
</gene>
<evidence type="ECO:0000313" key="2">
    <source>
        <dbReference type="EMBL" id="QSS51400.1"/>
    </source>
</evidence>